<evidence type="ECO:0000259" key="8">
    <source>
        <dbReference type="Pfam" id="PF02463"/>
    </source>
</evidence>
<dbReference type="Pfam" id="PF02463">
    <property type="entry name" value="SMC_N"/>
    <property type="match status" value="2"/>
</dbReference>
<dbReference type="GO" id="GO:0051301">
    <property type="term" value="P:cell division"/>
    <property type="evidence" value="ECO:0007669"/>
    <property type="project" value="UniProtKB-KW"/>
</dbReference>
<gene>
    <name evidence="10" type="ORF">VNE69_04129</name>
</gene>
<dbReference type="GO" id="GO:0005524">
    <property type="term" value="F:ATP binding"/>
    <property type="evidence" value="ECO:0007669"/>
    <property type="project" value="InterPro"/>
</dbReference>
<dbReference type="GeneID" id="90541119"/>
<keyword evidence="5" id="KW-0539">Nucleus</keyword>
<keyword evidence="11" id="KW-1185">Reference proteome</keyword>
<feature type="coiled-coil region" evidence="7">
    <location>
        <begin position="123"/>
        <end position="174"/>
    </location>
</feature>
<dbReference type="PANTHER" id="PTHR18937:SF12">
    <property type="entry name" value="STRUCTURAL MAINTENANCE OF CHROMOSOMES PROTEIN"/>
    <property type="match status" value="1"/>
</dbReference>
<dbReference type="Gene3D" id="3.40.50.300">
    <property type="entry name" value="P-loop containing nucleotide triphosphate hydrolases"/>
    <property type="match status" value="2"/>
</dbReference>
<dbReference type="Gene3D" id="3.30.70.1620">
    <property type="match status" value="1"/>
</dbReference>
<evidence type="ECO:0000256" key="6">
    <source>
        <dbReference type="ARBA" id="ARBA00023306"/>
    </source>
</evidence>
<protein>
    <submittedName>
        <fullName evidence="10">Structural maintenance of chromosomes protein</fullName>
    </submittedName>
</protein>
<dbReference type="GO" id="GO:0007062">
    <property type="term" value="P:sister chromatid cohesion"/>
    <property type="evidence" value="ECO:0007669"/>
    <property type="project" value="TreeGrafter"/>
</dbReference>
<dbReference type="InterPro" id="IPR010935">
    <property type="entry name" value="SMC_hinge"/>
</dbReference>
<evidence type="ECO:0000313" key="11">
    <source>
        <dbReference type="Proteomes" id="UP001334084"/>
    </source>
</evidence>
<dbReference type="GO" id="GO:0003677">
    <property type="term" value="F:DNA binding"/>
    <property type="evidence" value="ECO:0007669"/>
    <property type="project" value="TreeGrafter"/>
</dbReference>
<dbReference type="KEGG" id="vnx:VNE69_04129"/>
<feature type="domain" description="SMC hinge" evidence="9">
    <location>
        <begin position="347"/>
        <end position="448"/>
    </location>
</feature>
<sequence length="860" mass="101414">MYKLKSLEITNFKSYKSFHKIPFDDHFTCIIGPNGSGKSNILDAIVFVMTNTPYNIKNATVKLILKQDNEEISFTRFINMNSKNSYFINNKKTVFKEYITNFIIYQSHTDYPLHLIIEQASGSIKYKDEYNKLKNKYNELLIKLKIETESRRQYLNILRENKKYEEEYNKYLGQTKRKKEIEDALFNNKIRKLVHRYTSLRDKFVVQTNKMLINKKKLLNENIKNQNFLIDQKQDLISKIERDLAYKPNPLIPNFDSLETEYFRLLNNEECCKIEVEDEVSKIMILEKDSLISKYKDNILNYNNLEEEYKKYNEELNICNNEILIDKNIKSKNIKLYNIKNKIKDLEGVIGFIPDLIRCHNEKYDMAIRSILMSYEFTCVVKDKETAFRCIKLCKDLKLGRISCIVKDNVKKTTITSGYKDLVSPLLVVNYPGDISHIVEYIFGNILISNKEYSMNIKENMFNICTIDGVIIKNKGRLINFHKCLPSSSSLDKRLDLLNTLKSLKQKLDSFSKIELIKLKINKLQEEIDTRKIKKITVLVPETKVFGDLFKKYGYKNYSDYVSRNSKYYEEENQIKNKVLEEKKNKISKKLEEEVKRLRELEEEYNKIKVEEDINEETGNEKEEIEEEIRDLYFIERNEVIEIQEILEKYKSMTNNENNDNINNLWSELEDINKALKNTTLIKNTTTLDYNSEIYDKLKKETLETKSTLNSVKNKRTELFTSYLTKMNEIILGLYSEISGGSCNLVADNPEEPFESVKYYVMVPNKKYQDYNLLSGGEQMISRVVLMYALTKMSNKEFILLDEVDSNLDNYNVQRLVEFIKREKIQVVMVSLKVGVYKESNKMIGVYKKSGVSKTLHYAM</sequence>
<evidence type="ECO:0000256" key="5">
    <source>
        <dbReference type="ARBA" id="ARBA00023242"/>
    </source>
</evidence>
<evidence type="ECO:0000256" key="2">
    <source>
        <dbReference type="ARBA" id="ARBA00022618"/>
    </source>
</evidence>
<dbReference type="GO" id="GO:0005634">
    <property type="term" value="C:nucleus"/>
    <property type="evidence" value="ECO:0007669"/>
    <property type="project" value="UniProtKB-SubCell"/>
</dbReference>
<feature type="domain" description="RecF/RecN/SMC N-terminal" evidence="8">
    <location>
        <begin position="640"/>
        <end position="853"/>
    </location>
</feature>
<organism evidence="10 11">
    <name type="scientific">Vairimorpha necatrix</name>
    <dbReference type="NCBI Taxonomy" id="6039"/>
    <lineage>
        <taxon>Eukaryota</taxon>
        <taxon>Fungi</taxon>
        <taxon>Fungi incertae sedis</taxon>
        <taxon>Microsporidia</taxon>
        <taxon>Nosematidae</taxon>
        <taxon>Vairimorpha</taxon>
    </lineage>
</organism>
<keyword evidence="3" id="KW-0498">Mitosis</keyword>
<feature type="domain" description="RecF/RecN/SMC N-terminal" evidence="8">
    <location>
        <begin position="4"/>
        <end position="80"/>
    </location>
</feature>
<dbReference type="InterPro" id="IPR003395">
    <property type="entry name" value="RecF/RecN/SMC_N"/>
</dbReference>
<evidence type="ECO:0000313" key="10">
    <source>
        <dbReference type="EMBL" id="WUR03303.1"/>
    </source>
</evidence>
<evidence type="ECO:0000256" key="3">
    <source>
        <dbReference type="ARBA" id="ARBA00022776"/>
    </source>
</evidence>
<evidence type="ECO:0000256" key="4">
    <source>
        <dbReference type="ARBA" id="ARBA00023054"/>
    </source>
</evidence>
<dbReference type="SUPFAM" id="SSF75553">
    <property type="entry name" value="Smc hinge domain"/>
    <property type="match status" value="1"/>
</dbReference>
<keyword evidence="6" id="KW-0131">Cell cycle</keyword>
<dbReference type="InterPro" id="IPR036277">
    <property type="entry name" value="SMC_hinge_sf"/>
</dbReference>
<evidence type="ECO:0000256" key="7">
    <source>
        <dbReference type="SAM" id="Coils"/>
    </source>
</evidence>
<dbReference type="Pfam" id="PF06470">
    <property type="entry name" value="SMC_hinge"/>
    <property type="match status" value="1"/>
</dbReference>
<comment type="subcellular location">
    <subcellularLocation>
        <location evidence="1">Nucleus</location>
    </subcellularLocation>
</comment>
<dbReference type="PANTHER" id="PTHR18937">
    <property type="entry name" value="STRUCTURAL MAINTENANCE OF CHROMOSOMES SMC FAMILY MEMBER"/>
    <property type="match status" value="1"/>
</dbReference>
<dbReference type="Gene3D" id="1.20.1060.20">
    <property type="match status" value="1"/>
</dbReference>
<keyword evidence="4 7" id="KW-0175">Coiled coil</keyword>
<proteinExistence type="predicted"/>
<keyword evidence="2" id="KW-0132">Cell division</keyword>
<reference evidence="10" key="1">
    <citation type="journal article" date="2024" name="BMC Genomics">
        <title>Functional annotation of a divergent genome using sequence and structure-based similarity.</title>
        <authorList>
            <person name="Svedberg D."/>
            <person name="Winiger R.R."/>
            <person name="Berg A."/>
            <person name="Sharma H."/>
            <person name="Tellgren-Roth C."/>
            <person name="Debrunner-Vossbrinck B.A."/>
            <person name="Vossbrinck C.R."/>
            <person name="Barandun J."/>
        </authorList>
    </citation>
    <scope>NUCLEOTIDE SEQUENCE</scope>
    <source>
        <strain evidence="10">Illinois isolate</strain>
    </source>
</reference>
<name>A0AAX4JBG2_9MICR</name>
<dbReference type="Proteomes" id="UP001334084">
    <property type="component" value="Chromosome 4"/>
</dbReference>
<dbReference type="AlphaFoldDB" id="A0AAX4JBG2"/>
<dbReference type="GO" id="GO:0008278">
    <property type="term" value="C:cohesin complex"/>
    <property type="evidence" value="ECO:0007669"/>
    <property type="project" value="TreeGrafter"/>
</dbReference>
<accession>A0AAX4JBG2</accession>
<evidence type="ECO:0000259" key="9">
    <source>
        <dbReference type="Pfam" id="PF06470"/>
    </source>
</evidence>
<dbReference type="SUPFAM" id="SSF52540">
    <property type="entry name" value="P-loop containing nucleoside triphosphate hydrolases"/>
    <property type="match status" value="1"/>
</dbReference>
<dbReference type="InterPro" id="IPR027417">
    <property type="entry name" value="P-loop_NTPase"/>
</dbReference>
<dbReference type="EMBL" id="CP142729">
    <property type="protein sequence ID" value="WUR03303.1"/>
    <property type="molecule type" value="Genomic_DNA"/>
</dbReference>
<feature type="coiled-coil region" evidence="7">
    <location>
        <begin position="295"/>
        <end position="322"/>
    </location>
</feature>
<evidence type="ECO:0000256" key="1">
    <source>
        <dbReference type="ARBA" id="ARBA00004123"/>
    </source>
</evidence>
<feature type="coiled-coil region" evidence="7">
    <location>
        <begin position="577"/>
        <end position="628"/>
    </location>
</feature>
<dbReference type="RefSeq" id="XP_065329448.1">
    <property type="nucleotide sequence ID" value="XM_065473376.1"/>
</dbReference>